<comment type="subunit">
    <text evidence="4">Part of the 50S ribosomal subunit.</text>
</comment>
<evidence type="ECO:0000256" key="3">
    <source>
        <dbReference type="ARBA" id="ARBA00023274"/>
    </source>
</evidence>
<dbReference type="Proteomes" id="UP000034846">
    <property type="component" value="Unassembled WGS sequence"/>
</dbReference>
<comment type="function">
    <text evidence="4">This protein is one of the early assembly proteins of the 50S ribosomal subunit, although it is not seen to bind rRNA by itself. It is important during the early stages of 50S assembly.</text>
</comment>
<protein>
    <recommendedName>
        <fullName evidence="4">Large ribosomal subunit protein uL13</fullName>
    </recommendedName>
</protein>
<dbReference type="EMBL" id="LCRD01000036">
    <property type="protein sequence ID" value="KKW29665.1"/>
    <property type="molecule type" value="Genomic_DNA"/>
</dbReference>
<evidence type="ECO:0000256" key="4">
    <source>
        <dbReference type="HAMAP-Rule" id="MF_01366"/>
    </source>
</evidence>
<dbReference type="NCBIfam" id="TIGR01066">
    <property type="entry name" value="rplM_bact"/>
    <property type="match status" value="1"/>
</dbReference>
<dbReference type="InterPro" id="IPR036899">
    <property type="entry name" value="Ribosomal_uL13_sf"/>
</dbReference>
<dbReference type="PANTHER" id="PTHR11545:SF2">
    <property type="entry name" value="LARGE RIBOSOMAL SUBUNIT PROTEIN UL13M"/>
    <property type="match status" value="1"/>
</dbReference>
<dbReference type="GO" id="GO:0003735">
    <property type="term" value="F:structural constituent of ribosome"/>
    <property type="evidence" value="ECO:0007669"/>
    <property type="project" value="InterPro"/>
</dbReference>
<dbReference type="GO" id="GO:0017148">
    <property type="term" value="P:negative regulation of translation"/>
    <property type="evidence" value="ECO:0007669"/>
    <property type="project" value="TreeGrafter"/>
</dbReference>
<dbReference type="Pfam" id="PF00572">
    <property type="entry name" value="Ribosomal_L13"/>
    <property type="match status" value="1"/>
</dbReference>
<reference evidence="5 6" key="1">
    <citation type="journal article" date="2015" name="Nature">
        <title>rRNA introns, odd ribosomes, and small enigmatic genomes across a large radiation of phyla.</title>
        <authorList>
            <person name="Brown C.T."/>
            <person name="Hug L.A."/>
            <person name="Thomas B.C."/>
            <person name="Sharon I."/>
            <person name="Castelle C.J."/>
            <person name="Singh A."/>
            <person name="Wilkins M.J."/>
            <person name="Williams K.H."/>
            <person name="Banfield J.F."/>
        </authorList>
    </citation>
    <scope>NUCLEOTIDE SEQUENCE [LARGE SCALE GENOMIC DNA]</scope>
</reference>
<proteinExistence type="inferred from homology"/>
<keyword evidence="2 4" id="KW-0689">Ribosomal protein</keyword>
<evidence type="ECO:0000256" key="2">
    <source>
        <dbReference type="ARBA" id="ARBA00022980"/>
    </source>
</evidence>
<comment type="similarity">
    <text evidence="1 4">Belongs to the universal ribosomal protein uL13 family.</text>
</comment>
<evidence type="ECO:0000313" key="5">
    <source>
        <dbReference type="EMBL" id="KKW29665.1"/>
    </source>
</evidence>
<dbReference type="PIRSF" id="PIRSF002181">
    <property type="entry name" value="Ribosomal_L13"/>
    <property type="match status" value="1"/>
</dbReference>
<dbReference type="PANTHER" id="PTHR11545">
    <property type="entry name" value="RIBOSOMAL PROTEIN L13"/>
    <property type="match status" value="1"/>
</dbReference>
<dbReference type="Gene3D" id="3.90.1180.10">
    <property type="entry name" value="Ribosomal protein L13"/>
    <property type="match status" value="1"/>
</dbReference>
<comment type="caution">
    <text evidence="5">The sequence shown here is derived from an EMBL/GenBank/DDBJ whole genome shotgun (WGS) entry which is preliminary data.</text>
</comment>
<sequence length="118" mass="13128">MAKIERKTYTVDASGKIVGRLATDIAMHLMGKTSAAFQPHIDAGDIVVVTNAEKMTVTGKKMEDKVYHHHTGHPGGLRSKTMRQLWEKDATAVLRAAVSRMLPKNKHRKARLLRLTIS</sequence>
<dbReference type="SUPFAM" id="SSF52161">
    <property type="entry name" value="Ribosomal protein L13"/>
    <property type="match status" value="1"/>
</dbReference>
<gene>
    <name evidence="4" type="primary">rplM</name>
    <name evidence="5" type="ORF">UY72_C0036G0007</name>
</gene>
<evidence type="ECO:0000313" key="6">
    <source>
        <dbReference type="Proteomes" id="UP000034846"/>
    </source>
</evidence>
<dbReference type="HAMAP" id="MF_01366">
    <property type="entry name" value="Ribosomal_uL13"/>
    <property type="match status" value="1"/>
</dbReference>
<accession>A0A0G1XFJ4</accession>
<dbReference type="GO" id="GO:0006412">
    <property type="term" value="P:translation"/>
    <property type="evidence" value="ECO:0007669"/>
    <property type="project" value="UniProtKB-UniRule"/>
</dbReference>
<evidence type="ECO:0000256" key="1">
    <source>
        <dbReference type="ARBA" id="ARBA00006227"/>
    </source>
</evidence>
<dbReference type="InterPro" id="IPR005822">
    <property type="entry name" value="Ribosomal_uL13"/>
</dbReference>
<dbReference type="GO" id="GO:0022625">
    <property type="term" value="C:cytosolic large ribosomal subunit"/>
    <property type="evidence" value="ECO:0007669"/>
    <property type="project" value="TreeGrafter"/>
</dbReference>
<dbReference type="GO" id="GO:0003729">
    <property type="term" value="F:mRNA binding"/>
    <property type="evidence" value="ECO:0007669"/>
    <property type="project" value="TreeGrafter"/>
</dbReference>
<dbReference type="CDD" id="cd00392">
    <property type="entry name" value="Ribosomal_L13"/>
    <property type="match status" value="1"/>
</dbReference>
<organism evidence="5 6">
    <name type="scientific">Candidatus Uhrbacteria bacterium GW2011_GWD2_52_7</name>
    <dbReference type="NCBI Taxonomy" id="1618989"/>
    <lineage>
        <taxon>Bacteria</taxon>
        <taxon>Candidatus Uhriibacteriota</taxon>
    </lineage>
</organism>
<keyword evidence="3 4" id="KW-0687">Ribonucleoprotein</keyword>
<dbReference type="AlphaFoldDB" id="A0A0G1XFJ4"/>
<dbReference type="InterPro" id="IPR005823">
    <property type="entry name" value="Ribosomal_uL13_bac-type"/>
</dbReference>
<name>A0A0G1XFJ4_9BACT</name>